<evidence type="ECO:0000313" key="2">
    <source>
        <dbReference type="Proteomes" id="UP000321298"/>
    </source>
</evidence>
<reference evidence="1 2" key="1">
    <citation type="submission" date="2019-06" db="EMBL/GenBank/DDBJ databases">
        <title>Genome analyses of bacteria isolated from kimchi.</title>
        <authorList>
            <person name="Lee S."/>
            <person name="Ahn S."/>
            <person name="Roh S."/>
        </authorList>
    </citation>
    <scope>NUCLEOTIDE SEQUENCE [LARGE SCALE GENOMIC DNA]</scope>
    <source>
        <strain evidence="1 2">CBA3625</strain>
    </source>
</reference>
<accession>A0AAP9JBB9</accession>
<proteinExistence type="predicted"/>
<dbReference type="EMBL" id="CP042387">
    <property type="protein sequence ID" value="QEA44573.1"/>
    <property type="molecule type" value="Genomic_DNA"/>
</dbReference>
<evidence type="ECO:0000313" key="1">
    <source>
        <dbReference type="EMBL" id="QEA44573.1"/>
    </source>
</evidence>
<dbReference type="KEGG" id="llf:BCR17_08065"/>
<keyword evidence="2" id="KW-1185">Reference proteome</keyword>
<gene>
    <name evidence="1" type="ORF">FGL83_07730</name>
</gene>
<dbReference type="AlphaFoldDB" id="A0AAP9JBB9"/>
<protein>
    <submittedName>
        <fullName evidence="1">Uncharacterized protein</fullName>
    </submittedName>
</protein>
<organism evidence="1 2">
    <name type="scientific">Leuconostoc lactis</name>
    <dbReference type="NCBI Taxonomy" id="1246"/>
    <lineage>
        <taxon>Bacteria</taxon>
        <taxon>Bacillati</taxon>
        <taxon>Bacillota</taxon>
        <taxon>Bacilli</taxon>
        <taxon>Lactobacillales</taxon>
        <taxon>Lactobacillaceae</taxon>
        <taxon>Leuconostoc</taxon>
    </lineage>
</organism>
<sequence>MAAFDVKSIEINENNVAYATLENGDVLTIASNGLARHNGSIVRSYGDILSVVPVATIFDVIAKEVALKALPSEQDE</sequence>
<dbReference type="RefSeq" id="WP_048702090.1">
    <property type="nucleotide sequence ID" value="NZ_CALTUT010000042.1"/>
</dbReference>
<dbReference type="Proteomes" id="UP000321298">
    <property type="component" value="Chromosome"/>
</dbReference>
<name>A0AAP9JBB9_LEULA</name>
<dbReference type="GeneID" id="66532089"/>